<evidence type="ECO:0000313" key="2">
    <source>
        <dbReference type="Proteomes" id="UP000181992"/>
    </source>
</evidence>
<reference evidence="1 2" key="1">
    <citation type="journal article" date="2016" name="Environ. Microbiol.">
        <title>Genomic resolution of a cold subsurface aquifer community provides metabolic insights for novel microbes adapted to high CO concentrations.</title>
        <authorList>
            <person name="Probst A.J."/>
            <person name="Castelle C.J."/>
            <person name="Singh A."/>
            <person name="Brown C.T."/>
            <person name="Anantharaman K."/>
            <person name="Sharon I."/>
            <person name="Hug L.A."/>
            <person name="Burstein D."/>
            <person name="Emerson J.B."/>
            <person name="Thomas B.C."/>
            <person name="Banfield J.F."/>
        </authorList>
    </citation>
    <scope>NUCLEOTIDE SEQUENCE [LARGE SCALE GENOMIC DNA]</scope>
    <source>
        <strain evidence="1">CG1_02_43_90</strain>
    </source>
</reference>
<comment type="caution">
    <text evidence="1">The sequence shown here is derived from an EMBL/GenBank/DDBJ whole genome shotgun (WGS) entry which is preliminary data.</text>
</comment>
<protein>
    <recommendedName>
        <fullName evidence="3">HTH HARE-type domain-containing protein</fullName>
    </recommendedName>
</protein>
<accession>A0A1J4V7T7</accession>
<organism evidence="1 2">
    <name type="scientific">Candidatus Nomurabacteria bacterium CG1_02_43_90</name>
    <dbReference type="NCBI Taxonomy" id="1805281"/>
    <lineage>
        <taxon>Bacteria</taxon>
        <taxon>Candidatus Nomuraibacteriota</taxon>
    </lineage>
</organism>
<evidence type="ECO:0008006" key="3">
    <source>
        <dbReference type="Google" id="ProtNLM"/>
    </source>
</evidence>
<dbReference type="EMBL" id="MNVN01000012">
    <property type="protein sequence ID" value="OIO30845.1"/>
    <property type="molecule type" value="Genomic_DNA"/>
</dbReference>
<proteinExistence type="predicted"/>
<dbReference type="STRING" id="1805281.AUJ77_01720"/>
<sequence length="113" mass="12848">MNKDPKKIVEQIFSLVTELAEMTGHKISALQSSNKPLPKAKTSGTTGGIRGLVDEGYLDDPKLLPEIIERLKQEGRHYSNAAVSMGLLNLVRERVLTRFRDKDKKIWKYVIRK</sequence>
<gene>
    <name evidence="1" type="ORF">AUJ77_01720</name>
</gene>
<dbReference type="Proteomes" id="UP000181992">
    <property type="component" value="Unassembled WGS sequence"/>
</dbReference>
<evidence type="ECO:0000313" key="1">
    <source>
        <dbReference type="EMBL" id="OIO30845.1"/>
    </source>
</evidence>
<name>A0A1J4V7T7_9BACT</name>
<dbReference type="AlphaFoldDB" id="A0A1J4V7T7"/>